<dbReference type="InterPro" id="IPR051131">
    <property type="entry name" value="NEK_Ser/Thr_kinase_NIMA"/>
</dbReference>
<dbReference type="PANTHER" id="PTHR44899">
    <property type="entry name" value="CAMK FAMILY PROTEIN KINASE"/>
    <property type="match status" value="1"/>
</dbReference>
<dbReference type="PANTHER" id="PTHR44899:SF7">
    <property type="entry name" value="NIMA-RELATED KINASE"/>
    <property type="match status" value="1"/>
</dbReference>
<evidence type="ECO:0000256" key="5">
    <source>
        <dbReference type="ARBA" id="ARBA00022777"/>
    </source>
</evidence>
<dbReference type="SUPFAM" id="SSF56112">
    <property type="entry name" value="Protein kinase-like (PK-like)"/>
    <property type="match status" value="1"/>
</dbReference>
<comment type="catalytic activity">
    <reaction evidence="7">
        <text>L-threonyl-[protein] + ATP = O-phospho-L-threonyl-[protein] + ADP + H(+)</text>
        <dbReference type="Rhea" id="RHEA:46608"/>
        <dbReference type="Rhea" id="RHEA-COMP:11060"/>
        <dbReference type="Rhea" id="RHEA-COMP:11605"/>
        <dbReference type="ChEBI" id="CHEBI:15378"/>
        <dbReference type="ChEBI" id="CHEBI:30013"/>
        <dbReference type="ChEBI" id="CHEBI:30616"/>
        <dbReference type="ChEBI" id="CHEBI:61977"/>
        <dbReference type="ChEBI" id="CHEBI:456216"/>
        <dbReference type="EC" id="2.7.11.1"/>
    </reaction>
</comment>
<keyword evidence="2" id="KW-0723">Serine/threonine-protein kinase</keyword>
<sequence>MAYCEGGDLYTKLKEKKAKKESLAEDQLIEWFIQICMALQ</sequence>
<dbReference type="EC" id="2.7.11.1" evidence="1"/>
<evidence type="ECO:0000256" key="6">
    <source>
        <dbReference type="ARBA" id="ARBA00022840"/>
    </source>
</evidence>
<evidence type="ECO:0000256" key="8">
    <source>
        <dbReference type="ARBA" id="ARBA00048679"/>
    </source>
</evidence>
<keyword evidence="6" id="KW-0067">ATP-binding</keyword>
<dbReference type="EMBL" id="CAJOBI010193781">
    <property type="protein sequence ID" value="CAF4969830.1"/>
    <property type="molecule type" value="Genomic_DNA"/>
</dbReference>
<dbReference type="Gene3D" id="1.10.510.10">
    <property type="entry name" value="Transferase(Phosphotransferase) domain 1"/>
    <property type="match status" value="1"/>
</dbReference>
<protein>
    <recommendedName>
        <fullName evidence="1">non-specific serine/threonine protein kinase</fullName>
        <ecNumber evidence="1">2.7.11.1</ecNumber>
    </recommendedName>
</protein>
<evidence type="ECO:0000313" key="9">
    <source>
        <dbReference type="EMBL" id="CAF4969830.1"/>
    </source>
</evidence>
<reference evidence="9" key="1">
    <citation type="submission" date="2021-02" db="EMBL/GenBank/DDBJ databases">
        <authorList>
            <person name="Nowell W R."/>
        </authorList>
    </citation>
    <scope>NUCLEOTIDE SEQUENCE</scope>
</reference>
<proteinExistence type="predicted"/>
<evidence type="ECO:0000256" key="2">
    <source>
        <dbReference type="ARBA" id="ARBA00022527"/>
    </source>
</evidence>
<evidence type="ECO:0000256" key="7">
    <source>
        <dbReference type="ARBA" id="ARBA00047899"/>
    </source>
</evidence>
<keyword evidence="4" id="KW-0547">Nucleotide-binding</keyword>
<evidence type="ECO:0000256" key="4">
    <source>
        <dbReference type="ARBA" id="ARBA00022741"/>
    </source>
</evidence>
<dbReference type="Proteomes" id="UP000676336">
    <property type="component" value="Unassembled WGS sequence"/>
</dbReference>
<comment type="caution">
    <text evidence="9">The sequence shown here is derived from an EMBL/GenBank/DDBJ whole genome shotgun (WGS) entry which is preliminary data.</text>
</comment>
<evidence type="ECO:0000256" key="1">
    <source>
        <dbReference type="ARBA" id="ARBA00012513"/>
    </source>
</evidence>
<keyword evidence="3" id="KW-0808">Transferase</keyword>
<comment type="catalytic activity">
    <reaction evidence="8">
        <text>L-seryl-[protein] + ATP = O-phospho-L-seryl-[protein] + ADP + H(+)</text>
        <dbReference type="Rhea" id="RHEA:17989"/>
        <dbReference type="Rhea" id="RHEA-COMP:9863"/>
        <dbReference type="Rhea" id="RHEA-COMP:11604"/>
        <dbReference type="ChEBI" id="CHEBI:15378"/>
        <dbReference type="ChEBI" id="CHEBI:29999"/>
        <dbReference type="ChEBI" id="CHEBI:30616"/>
        <dbReference type="ChEBI" id="CHEBI:83421"/>
        <dbReference type="ChEBI" id="CHEBI:456216"/>
        <dbReference type="EC" id="2.7.11.1"/>
    </reaction>
</comment>
<accession>A0A8S3DFN4</accession>
<gene>
    <name evidence="9" type="ORF">SMN809_LOCUS55104</name>
</gene>
<dbReference type="GO" id="GO:0005524">
    <property type="term" value="F:ATP binding"/>
    <property type="evidence" value="ECO:0007669"/>
    <property type="project" value="UniProtKB-KW"/>
</dbReference>
<name>A0A8S3DFN4_9BILA</name>
<feature type="non-terminal residue" evidence="9">
    <location>
        <position position="40"/>
    </location>
</feature>
<dbReference type="InterPro" id="IPR011009">
    <property type="entry name" value="Kinase-like_dom_sf"/>
</dbReference>
<evidence type="ECO:0000313" key="10">
    <source>
        <dbReference type="Proteomes" id="UP000676336"/>
    </source>
</evidence>
<dbReference type="GO" id="GO:0004674">
    <property type="term" value="F:protein serine/threonine kinase activity"/>
    <property type="evidence" value="ECO:0007669"/>
    <property type="project" value="UniProtKB-KW"/>
</dbReference>
<organism evidence="9 10">
    <name type="scientific">Rotaria magnacalcarata</name>
    <dbReference type="NCBI Taxonomy" id="392030"/>
    <lineage>
        <taxon>Eukaryota</taxon>
        <taxon>Metazoa</taxon>
        <taxon>Spiralia</taxon>
        <taxon>Gnathifera</taxon>
        <taxon>Rotifera</taxon>
        <taxon>Eurotatoria</taxon>
        <taxon>Bdelloidea</taxon>
        <taxon>Philodinida</taxon>
        <taxon>Philodinidae</taxon>
        <taxon>Rotaria</taxon>
    </lineage>
</organism>
<keyword evidence="5" id="KW-0418">Kinase</keyword>
<dbReference type="AlphaFoldDB" id="A0A8S3DFN4"/>
<evidence type="ECO:0000256" key="3">
    <source>
        <dbReference type="ARBA" id="ARBA00022679"/>
    </source>
</evidence>